<dbReference type="Proteomes" id="UP000287830">
    <property type="component" value="Unassembled WGS sequence"/>
</dbReference>
<comment type="caution">
    <text evidence="1">The sequence shown here is derived from an EMBL/GenBank/DDBJ whole genome shotgun (WGS) entry which is preliminary data.</text>
</comment>
<organism evidence="1 2">
    <name type="scientific">Streptomyces chrestomyceticus JCM 4735</name>
    <dbReference type="NCBI Taxonomy" id="1306181"/>
    <lineage>
        <taxon>Bacteria</taxon>
        <taxon>Bacillati</taxon>
        <taxon>Actinomycetota</taxon>
        <taxon>Actinomycetes</taxon>
        <taxon>Kitasatosporales</taxon>
        <taxon>Streptomycetaceae</taxon>
        <taxon>Streptomyces</taxon>
    </lineage>
</organism>
<evidence type="ECO:0000313" key="2">
    <source>
        <dbReference type="Proteomes" id="UP000287830"/>
    </source>
</evidence>
<name>A0A7U9L376_9ACTN</name>
<reference evidence="1 2" key="1">
    <citation type="submission" date="2018-11" db="EMBL/GenBank/DDBJ databases">
        <title>Whole genome sequence of Streptomyces chrestomyceticus NBRC 13444(T).</title>
        <authorList>
            <person name="Komaki H."/>
            <person name="Tamura T."/>
        </authorList>
    </citation>
    <scope>NUCLEOTIDE SEQUENCE [LARGE SCALE GENOMIC DNA]</scope>
    <source>
        <strain evidence="1 2">NBRC 13444</strain>
    </source>
</reference>
<dbReference type="GeneID" id="95626099"/>
<dbReference type="EMBL" id="BHZC01000001">
    <property type="protein sequence ID" value="GCD39587.1"/>
    <property type="molecule type" value="Genomic_DNA"/>
</dbReference>
<evidence type="ECO:0000313" key="1">
    <source>
        <dbReference type="EMBL" id="GCD39587.1"/>
    </source>
</evidence>
<accession>A0A7U9L376</accession>
<dbReference type="RefSeq" id="WP_033033233.1">
    <property type="nucleotide sequence ID" value="NZ_BHZC01000001.1"/>
</dbReference>
<gene>
    <name evidence="1" type="ORF">OEIGOIKO_07443</name>
</gene>
<dbReference type="AlphaFoldDB" id="A0A7U9L376"/>
<dbReference type="Pfam" id="PF19716">
    <property type="entry name" value="DUF6211"/>
    <property type="match status" value="1"/>
</dbReference>
<dbReference type="OrthoDB" id="4218792at2"/>
<dbReference type="InterPro" id="IPR046183">
    <property type="entry name" value="DUF6211"/>
</dbReference>
<protein>
    <submittedName>
        <fullName evidence="1">Uncharacterized protein</fullName>
    </submittedName>
</protein>
<proteinExistence type="predicted"/>
<sequence>MLSDRDAARPQPGDLAHLKVGNRIGTGPYDLFVIVDDVPPRGERLVLNRSGGHPDRDDWAAALILADVATLIRITPEGTRIWVPAHDPEASS</sequence>